<feature type="region of interest" description="Disordered" evidence="1">
    <location>
        <begin position="1"/>
        <end position="84"/>
    </location>
</feature>
<evidence type="ECO:0000313" key="2">
    <source>
        <dbReference type="EMBL" id="KAI7729114.1"/>
    </source>
</evidence>
<gene>
    <name evidence="2" type="ORF">M8C21_002177</name>
</gene>
<reference evidence="2" key="1">
    <citation type="submission" date="2022-06" db="EMBL/GenBank/DDBJ databases">
        <title>Uncovering the hologenomic basis of an extraordinary plant invasion.</title>
        <authorList>
            <person name="Bieker V.C."/>
            <person name="Martin M.D."/>
            <person name="Gilbert T."/>
            <person name="Hodgins K."/>
            <person name="Battlay P."/>
            <person name="Petersen B."/>
            <person name="Wilson J."/>
        </authorList>
    </citation>
    <scope>NUCLEOTIDE SEQUENCE</scope>
    <source>
        <strain evidence="2">AA19_3_7</strain>
        <tissue evidence="2">Leaf</tissue>
    </source>
</reference>
<accession>A0AAD5G567</accession>
<feature type="compositionally biased region" description="Basic residues" evidence="1">
    <location>
        <begin position="73"/>
        <end position="84"/>
    </location>
</feature>
<comment type="caution">
    <text evidence="2">The sequence shown here is derived from an EMBL/GenBank/DDBJ whole genome shotgun (WGS) entry which is preliminary data.</text>
</comment>
<protein>
    <submittedName>
        <fullName evidence="2">Uncharacterized protein</fullName>
    </submittedName>
</protein>
<dbReference type="Proteomes" id="UP001206925">
    <property type="component" value="Unassembled WGS sequence"/>
</dbReference>
<sequence length="84" mass="8894">MEEDESEEEKDVKPVKRPAETTPKSPASAKKGKPNTPQNAKPNTPQNAKPNTPQKSGGKKGGVVTPQANSKPSFKKGKKGGNRS</sequence>
<feature type="compositionally biased region" description="Polar residues" evidence="1">
    <location>
        <begin position="35"/>
        <end position="55"/>
    </location>
</feature>
<proteinExistence type="predicted"/>
<keyword evidence="3" id="KW-1185">Reference proteome</keyword>
<organism evidence="2 3">
    <name type="scientific">Ambrosia artemisiifolia</name>
    <name type="common">Common ragweed</name>
    <dbReference type="NCBI Taxonomy" id="4212"/>
    <lineage>
        <taxon>Eukaryota</taxon>
        <taxon>Viridiplantae</taxon>
        <taxon>Streptophyta</taxon>
        <taxon>Embryophyta</taxon>
        <taxon>Tracheophyta</taxon>
        <taxon>Spermatophyta</taxon>
        <taxon>Magnoliopsida</taxon>
        <taxon>eudicotyledons</taxon>
        <taxon>Gunneridae</taxon>
        <taxon>Pentapetalae</taxon>
        <taxon>asterids</taxon>
        <taxon>campanulids</taxon>
        <taxon>Asterales</taxon>
        <taxon>Asteraceae</taxon>
        <taxon>Asteroideae</taxon>
        <taxon>Heliantheae alliance</taxon>
        <taxon>Heliantheae</taxon>
        <taxon>Ambrosia</taxon>
    </lineage>
</organism>
<evidence type="ECO:0000313" key="3">
    <source>
        <dbReference type="Proteomes" id="UP001206925"/>
    </source>
</evidence>
<dbReference type="AlphaFoldDB" id="A0AAD5G567"/>
<evidence type="ECO:0000256" key="1">
    <source>
        <dbReference type="SAM" id="MobiDB-lite"/>
    </source>
</evidence>
<feature type="compositionally biased region" description="Basic and acidic residues" evidence="1">
    <location>
        <begin position="10"/>
        <end position="19"/>
    </location>
</feature>
<name>A0AAD5G567_AMBAR</name>
<dbReference type="EMBL" id="JAMZMK010011069">
    <property type="protein sequence ID" value="KAI7729114.1"/>
    <property type="molecule type" value="Genomic_DNA"/>
</dbReference>